<comment type="subcellular location">
    <subcellularLocation>
        <location evidence="1">Cell envelope</location>
    </subcellularLocation>
</comment>
<keyword evidence="3" id="KW-0349">Heme</keyword>
<dbReference type="GO" id="GO:0046872">
    <property type="term" value="F:metal ion binding"/>
    <property type="evidence" value="ECO:0007669"/>
    <property type="project" value="UniProtKB-KW"/>
</dbReference>
<dbReference type="InterPro" id="IPR038266">
    <property type="entry name" value="NapC/NirT_cytc_sf"/>
</dbReference>
<dbReference type="InterPro" id="IPR005126">
    <property type="entry name" value="NapC/NirT_cyt_c_N"/>
</dbReference>
<evidence type="ECO:0000256" key="7">
    <source>
        <dbReference type="ARBA" id="ARBA00023004"/>
    </source>
</evidence>
<dbReference type="EMBL" id="LGTE01000015">
    <property type="protein sequence ID" value="KNZ69203.1"/>
    <property type="molecule type" value="Genomic_DNA"/>
</dbReference>
<dbReference type="RefSeq" id="WP_052218322.1">
    <property type="nucleotide sequence ID" value="NZ_LGTE01000015.1"/>
</dbReference>
<reference evidence="11" key="1">
    <citation type="submission" date="2015-07" db="EMBL/GenBank/DDBJ databases">
        <title>Complete Genome of Thermincola ferriacetica strain Z-0001T.</title>
        <authorList>
            <person name="Lusk B."/>
            <person name="Badalamenti J.P."/>
            <person name="Parameswaran P."/>
            <person name="Bond D.R."/>
            <person name="Torres C.I."/>
        </authorList>
    </citation>
    <scope>NUCLEOTIDE SEQUENCE [LARGE SCALE GENOMIC DNA]</scope>
    <source>
        <strain evidence="11">Z-0001</strain>
    </source>
</reference>
<sequence length="448" mass="51087">MAGITVEERKTKLKWRAKLLLTVVFFLIAMPALTIEGLRYIEEPDFCGTCHTMKPYYNSWKKSGHSRINCYSCHADSEIQMKSEQTKDEEIIPRYMLTTDRAVKAFGKAVEFVSRYTDVVANYIDTKRKQLAFLFTMVAGHSNQANRDRVWDRCLNCHGDLIFSQTGKDYYGHFQHAGSGVITCKQCHGDLIHRRKVEITRQQCLKCHDKKIGKPPSHAADNFKTSHGRDYLAKQNCRLCHVRGVQEPLCQNCHKVQMPHPENYKERHIQAIEEVGVRTCFNCHEAKVAQGPADPKQPTDTASCSVCHGRKMPHTKDIVKTHTTLVREQGIKNCNYCHQTSPQQKDMAVACVDCHGLEMPHPPGFKYRHKDVYYAKGQAVCNLCHSPANPVNPGAPWTSPNFCFECHMKNKPHPPGFNIQHQLGGYDRNRCLICHPAVIHCNECHFGE</sequence>
<name>A0A0L6W1E1_9FIRM</name>
<evidence type="ECO:0000256" key="6">
    <source>
        <dbReference type="ARBA" id="ARBA00022982"/>
    </source>
</evidence>
<dbReference type="Pfam" id="PF14537">
    <property type="entry name" value="Cytochrom_c3_2"/>
    <property type="match status" value="1"/>
</dbReference>
<proteinExistence type="predicted"/>
<evidence type="ECO:0000256" key="1">
    <source>
        <dbReference type="ARBA" id="ARBA00004196"/>
    </source>
</evidence>
<dbReference type="Pfam" id="PF03264">
    <property type="entry name" value="Cytochrom_NNT"/>
    <property type="match status" value="1"/>
</dbReference>
<dbReference type="InterPro" id="IPR036280">
    <property type="entry name" value="Multihaem_cyt_sf"/>
</dbReference>
<dbReference type="InterPro" id="IPR051829">
    <property type="entry name" value="Multiheme_Cytochr_ET"/>
</dbReference>
<keyword evidence="5" id="KW-0732">Signal</keyword>
<evidence type="ECO:0000256" key="3">
    <source>
        <dbReference type="ARBA" id="ARBA00022617"/>
    </source>
</evidence>
<keyword evidence="6" id="KW-0249">Electron transport</keyword>
<accession>A0A0L6W1E1</accession>
<dbReference type="AlphaFoldDB" id="A0A0L6W1E1"/>
<comment type="caution">
    <text evidence="10">The sequence shown here is derived from an EMBL/GenBank/DDBJ whole genome shotgun (WGS) entry which is preliminary data.</text>
</comment>
<keyword evidence="7" id="KW-0408">Iron</keyword>
<evidence type="ECO:0000256" key="4">
    <source>
        <dbReference type="ARBA" id="ARBA00022723"/>
    </source>
</evidence>
<organism evidence="10 11">
    <name type="scientific">Thermincola ferriacetica</name>
    <dbReference type="NCBI Taxonomy" id="281456"/>
    <lineage>
        <taxon>Bacteria</taxon>
        <taxon>Bacillati</taxon>
        <taxon>Bacillota</taxon>
        <taxon>Clostridia</taxon>
        <taxon>Eubacteriales</taxon>
        <taxon>Thermincolaceae</taxon>
        <taxon>Thermincola</taxon>
    </lineage>
</organism>
<dbReference type="Gene3D" id="1.10.3820.10">
    <property type="entry name" value="Di-heme elbow motif domain"/>
    <property type="match status" value="1"/>
</dbReference>
<keyword evidence="2" id="KW-0813">Transport</keyword>
<gene>
    <name evidence="10" type="ORF">Tfer_2149</name>
</gene>
<evidence type="ECO:0000256" key="5">
    <source>
        <dbReference type="ARBA" id="ARBA00022729"/>
    </source>
</evidence>
<dbReference type="Proteomes" id="UP000037175">
    <property type="component" value="Unassembled WGS sequence"/>
</dbReference>
<keyword evidence="11" id="KW-1185">Reference proteome</keyword>
<dbReference type="InterPro" id="IPR012286">
    <property type="entry name" value="Tetrahaem_cytochrome"/>
</dbReference>
<evidence type="ECO:0000313" key="10">
    <source>
        <dbReference type="EMBL" id="KNZ69203.1"/>
    </source>
</evidence>
<evidence type="ECO:0000256" key="2">
    <source>
        <dbReference type="ARBA" id="ARBA00022448"/>
    </source>
</evidence>
<feature type="domain" description="Tetrahaem cytochrome" evidence="9">
    <location>
        <begin position="182"/>
        <end position="255"/>
    </location>
</feature>
<evidence type="ECO:0000259" key="9">
    <source>
        <dbReference type="Pfam" id="PF14537"/>
    </source>
</evidence>
<keyword evidence="4" id="KW-0479">Metal-binding</keyword>
<feature type="domain" description="NapC/NirT cytochrome c N-terminal" evidence="8">
    <location>
        <begin position="19"/>
        <end position="80"/>
    </location>
</feature>
<dbReference type="PANTHER" id="PTHR35038">
    <property type="entry name" value="DISSIMILATORY SULFITE REDUCTASE SIRA"/>
    <property type="match status" value="1"/>
</dbReference>
<dbReference type="SUPFAM" id="SSF48695">
    <property type="entry name" value="Multiheme cytochromes"/>
    <property type="match status" value="1"/>
</dbReference>
<dbReference type="Gene3D" id="3.90.10.10">
    <property type="entry name" value="Cytochrome C3"/>
    <property type="match status" value="2"/>
</dbReference>
<protein>
    <submittedName>
        <fullName evidence="10">Putative multiheme cytochrome c</fullName>
    </submittedName>
</protein>
<evidence type="ECO:0000259" key="8">
    <source>
        <dbReference type="Pfam" id="PF03264"/>
    </source>
</evidence>
<dbReference type="GO" id="GO:0030313">
    <property type="term" value="C:cell envelope"/>
    <property type="evidence" value="ECO:0007669"/>
    <property type="project" value="UniProtKB-SubCell"/>
</dbReference>
<evidence type="ECO:0000313" key="11">
    <source>
        <dbReference type="Proteomes" id="UP000037175"/>
    </source>
</evidence>